<keyword evidence="11" id="KW-1185">Reference proteome</keyword>
<proteinExistence type="inferred from homology"/>
<keyword evidence="5 9" id="KW-1133">Transmembrane helix</keyword>
<comment type="subcellular location">
    <subcellularLocation>
        <location evidence="1">Membrane</location>
        <topology evidence="1">Multi-pass membrane protein</topology>
    </subcellularLocation>
</comment>
<gene>
    <name evidence="10" type="ORF">SCWH03_21190</name>
</gene>
<keyword evidence="4 9" id="KW-0812">Transmembrane</keyword>
<evidence type="ECO:0000256" key="1">
    <source>
        <dbReference type="ARBA" id="ARBA00004141"/>
    </source>
</evidence>
<feature type="transmembrane region" description="Helical" evidence="9">
    <location>
        <begin position="213"/>
        <end position="235"/>
    </location>
</feature>
<feature type="transmembrane region" description="Helical" evidence="9">
    <location>
        <begin position="85"/>
        <end position="107"/>
    </location>
</feature>
<dbReference type="GO" id="GO:0016020">
    <property type="term" value="C:membrane"/>
    <property type="evidence" value="ECO:0007669"/>
    <property type="project" value="UniProtKB-SubCell"/>
</dbReference>
<feature type="transmembrane region" description="Helical" evidence="9">
    <location>
        <begin position="432"/>
        <end position="449"/>
    </location>
</feature>
<evidence type="ECO:0000256" key="3">
    <source>
        <dbReference type="ARBA" id="ARBA00022679"/>
    </source>
</evidence>
<dbReference type="NCBIfam" id="NF038066">
    <property type="entry name" value="MptB"/>
    <property type="match status" value="1"/>
</dbReference>
<feature type="transmembrane region" description="Helical" evidence="9">
    <location>
        <begin position="495"/>
        <end position="512"/>
    </location>
</feature>
<feature type="transmembrane region" description="Helical" evidence="9">
    <location>
        <begin position="398"/>
        <end position="420"/>
    </location>
</feature>
<protein>
    <recommendedName>
        <fullName evidence="12">Integral membrane protein</fullName>
    </recommendedName>
</protein>
<evidence type="ECO:0000256" key="8">
    <source>
        <dbReference type="SAM" id="MobiDB-lite"/>
    </source>
</evidence>
<evidence type="ECO:0000256" key="9">
    <source>
        <dbReference type="SAM" id="Phobius"/>
    </source>
</evidence>
<evidence type="ECO:0000313" key="10">
    <source>
        <dbReference type="EMBL" id="GFH35897.1"/>
    </source>
</evidence>
<feature type="transmembrane region" description="Helical" evidence="9">
    <location>
        <begin position="329"/>
        <end position="350"/>
    </location>
</feature>
<accession>A0A6A0AWD6</accession>
<comment type="similarity">
    <text evidence="7">Belongs to the MptA/B family.</text>
</comment>
<keyword evidence="2" id="KW-0328">Glycosyltransferase</keyword>
<evidence type="ECO:0008006" key="12">
    <source>
        <dbReference type="Google" id="ProtNLM"/>
    </source>
</evidence>
<dbReference type="AlphaFoldDB" id="A0A6A0AWD6"/>
<evidence type="ECO:0000256" key="6">
    <source>
        <dbReference type="ARBA" id="ARBA00023136"/>
    </source>
</evidence>
<evidence type="ECO:0000256" key="2">
    <source>
        <dbReference type="ARBA" id="ARBA00022676"/>
    </source>
</evidence>
<evidence type="ECO:0000256" key="7">
    <source>
        <dbReference type="ARBA" id="ARBA00043987"/>
    </source>
</evidence>
<keyword evidence="3" id="KW-0808">Transferase</keyword>
<feature type="transmembrane region" description="Helical" evidence="9">
    <location>
        <begin position="53"/>
        <end position="73"/>
    </location>
</feature>
<comment type="caution">
    <text evidence="10">The sequence shown here is derived from an EMBL/GenBank/DDBJ whole genome shotgun (WGS) entry which is preliminary data.</text>
</comment>
<sequence>MRRAGPAVKGAVGSAVLVTGPGARPAIRRRPADLVGTDLLLMWMRSAAGVRRLGTAGALAVAAGGTVAGALPVREPWGLWGAQGPAATTAGAFLAYAGLTLLVLAWWTYGRLLAGGRGPGVRYTLGTLGWWAAPLLLAPPLHSADVYSYIAQGAMVLEGHDVYAQGPSVLGPDSSGADAAASVGGHWTDTPAPYGPVFLLLAKAVVWGTGGTLVPAVLGMRLLAVAALVLVAWAVRGLAAECGADPSRALWLAALNPLLLLHVVGGMHNDGLMIGLMLTGVLLALRGRPLTGSAVVALAVMVKSPAVLALLFIGLIAVRRGEGPLARRLVKGLTGPALVAAAVVAAASLLGGTGFGWLRTQGVAGTIHTPLSITSDLGQGVGLAARALAGAELDAVKGAVQTTGLAAALAVIAFLVFRTLYPWRGRRALDPVYGLGLALLALVALSPMVQPWYLLWGTAAVAATVPVRESPVVRVLMVLSAGLVYETAPSGHTPPYGFVLGALACAVAVAALRRDAASPVLTGPGGPGGRGGVQPGGFGLGVTADGSPASPASAAPPAPGRPRASRLR</sequence>
<dbReference type="Pfam" id="PF26314">
    <property type="entry name" value="MptA_B_family"/>
    <property type="match status" value="1"/>
</dbReference>
<evidence type="ECO:0000256" key="5">
    <source>
        <dbReference type="ARBA" id="ARBA00022989"/>
    </source>
</evidence>
<evidence type="ECO:0000256" key="4">
    <source>
        <dbReference type="ARBA" id="ARBA00022692"/>
    </source>
</evidence>
<dbReference type="InterPro" id="IPR049829">
    <property type="entry name" value="MptA/B-like"/>
</dbReference>
<name>A0A6A0AWD6_9ACTN</name>
<dbReference type="EMBL" id="BLLG01000005">
    <property type="protein sequence ID" value="GFH35897.1"/>
    <property type="molecule type" value="Genomic_DNA"/>
</dbReference>
<feature type="transmembrane region" description="Helical" evidence="9">
    <location>
        <begin position="247"/>
        <end position="264"/>
    </location>
</feature>
<keyword evidence="6 9" id="KW-0472">Membrane</keyword>
<evidence type="ECO:0000313" key="11">
    <source>
        <dbReference type="Proteomes" id="UP000484988"/>
    </source>
</evidence>
<feature type="compositionally biased region" description="Gly residues" evidence="8">
    <location>
        <begin position="523"/>
        <end position="540"/>
    </location>
</feature>
<feature type="transmembrane region" description="Helical" evidence="9">
    <location>
        <begin position="294"/>
        <end position="317"/>
    </location>
</feature>
<feature type="region of interest" description="Disordered" evidence="8">
    <location>
        <begin position="520"/>
        <end position="568"/>
    </location>
</feature>
<dbReference type="Proteomes" id="UP000484988">
    <property type="component" value="Unassembled WGS sequence"/>
</dbReference>
<dbReference type="GO" id="GO:0016757">
    <property type="term" value="F:glycosyltransferase activity"/>
    <property type="evidence" value="ECO:0007669"/>
    <property type="project" value="UniProtKB-KW"/>
</dbReference>
<reference evidence="10 11" key="1">
    <citation type="submission" date="2020-02" db="EMBL/GenBank/DDBJ databases">
        <title>Whole Genome Shotgun Sequence of Streptomyces sp. strain CWH03.</title>
        <authorList>
            <person name="Dohra H."/>
            <person name="Kodani S."/>
            <person name="Yamamura H."/>
        </authorList>
    </citation>
    <scope>NUCLEOTIDE SEQUENCE [LARGE SCALE GENOMIC DNA]</scope>
    <source>
        <strain evidence="10 11">CWH03</strain>
    </source>
</reference>
<organism evidence="10 11">
    <name type="scientific">Streptomyces pacificus</name>
    <dbReference type="NCBI Taxonomy" id="2705029"/>
    <lineage>
        <taxon>Bacteria</taxon>
        <taxon>Bacillati</taxon>
        <taxon>Actinomycetota</taxon>
        <taxon>Actinomycetes</taxon>
        <taxon>Kitasatosporales</taxon>
        <taxon>Streptomycetaceae</taxon>
        <taxon>Streptomyces</taxon>
    </lineage>
</organism>